<name>A0A5B2WKW7_9PSEU</name>
<reference evidence="1 2" key="2">
    <citation type="submission" date="2019-09" db="EMBL/GenBank/DDBJ databases">
        <authorList>
            <person name="Jin C."/>
        </authorList>
    </citation>
    <scope>NUCLEOTIDE SEQUENCE [LARGE SCALE GENOMIC DNA]</scope>
    <source>
        <strain evidence="1 2">AN110305</strain>
    </source>
</reference>
<sequence>MDRLQPRLHELAAALAAVETFRSARLVEARRRAADDWIATHHTEGLRMPAWWIKELVAAVTDHPGKQLSLV</sequence>
<evidence type="ECO:0000313" key="1">
    <source>
        <dbReference type="EMBL" id="KAA2250717.1"/>
    </source>
</evidence>
<evidence type="ECO:0000313" key="2">
    <source>
        <dbReference type="Proteomes" id="UP000323454"/>
    </source>
</evidence>
<dbReference type="AlphaFoldDB" id="A0A5B2WKW7"/>
<accession>A0A5B2WKW7</accession>
<protein>
    <submittedName>
        <fullName evidence="1">Uncharacterized protein</fullName>
    </submittedName>
</protein>
<dbReference type="EMBL" id="VUOB01000092">
    <property type="protein sequence ID" value="KAA2250717.1"/>
    <property type="molecule type" value="Genomic_DNA"/>
</dbReference>
<gene>
    <name evidence="1" type="ORF">F0L68_38845</name>
</gene>
<dbReference type="Proteomes" id="UP000323454">
    <property type="component" value="Unassembled WGS sequence"/>
</dbReference>
<organism evidence="1 2">
    <name type="scientific">Solihabitans fulvus</name>
    <dbReference type="NCBI Taxonomy" id="1892852"/>
    <lineage>
        <taxon>Bacteria</taxon>
        <taxon>Bacillati</taxon>
        <taxon>Actinomycetota</taxon>
        <taxon>Actinomycetes</taxon>
        <taxon>Pseudonocardiales</taxon>
        <taxon>Pseudonocardiaceae</taxon>
        <taxon>Solihabitans</taxon>
    </lineage>
</organism>
<proteinExistence type="predicted"/>
<comment type="caution">
    <text evidence="1">The sequence shown here is derived from an EMBL/GenBank/DDBJ whole genome shotgun (WGS) entry which is preliminary data.</text>
</comment>
<keyword evidence="2" id="KW-1185">Reference proteome</keyword>
<reference evidence="1 2" key="1">
    <citation type="submission" date="2019-09" db="EMBL/GenBank/DDBJ databases">
        <title>Goodfellowia gen. nov., a new genus of the Pseudonocardineae related to Actinoalloteichus, containing Goodfellowia coeruleoviolacea gen. nov., comb. nov. gen. nov., comb. nov.</title>
        <authorList>
            <person name="Labeda D."/>
        </authorList>
    </citation>
    <scope>NUCLEOTIDE SEQUENCE [LARGE SCALE GENOMIC DNA]</scope>
    <source>
        <strain evidence="1 2">AN110305</strain>
    </source>
</reference>